<keyword evidence="4" id="KW-0288">FMN</keyword>
<protein>
    <submittedName>
        <fullName evidence="9">Putative LOV domain-containing protein</fullName>
    </submittedName>
</protein>
<dbReference type="PANTHER" id="PTHR47429:SF2">
    <property type="entry name" value="PROTEIN TWIN LOV 1"/>
    <property type="match status" value="1"/>
</dbReference>
<evidence type="ECO:0000256" key="6">
    <source>
        <dbReference type="ARBA" id="ARBA00023170"/>
    </source>
</evidence>
<dbReference type="Pfam" id="PF13426">
    <property type="entry name" value="PAS_9"/>
    <property type="match status" value="2"/>
</dbReference>
<dbReference type="PROSITE" id="PS50113">
    <property type="entry name" value="PAC"/>
    <property type="match status" value="1"/>
</dbReference>
<dbReference type="NCBIfam" id="TIGR00229">
    <property type="entry name" value="sensory_box"/>
    <property type="match status" value="2"/>
</dbReference>
<feature type="domain" description="PAS" evidence="7">
    <location>
        <begin position="297"/>
        <end position="343"/>
    </location>
</feature>
<evidence type="ECO:0000256" key="4">
    <source>
        <dbReference type="ARBA" id="ARBA00022643"/>
    </source>
</evidence>
<reference evidence="9" key="1">
    <citation type="journal article" date="2016" name="Proc. Natl. Acad. Sci. U.S.A.">
        <title>Functional and topological diversity of LOV domain photoreceptors.</title>
        <authorList>
            <person name="Glantz S.T."/>
            <person name="Carpenter E.J."/>
            <person name="Melkonian M."/>
            <person name="Gardner K.H."/>
            <person name="Boyden E.S."/>
            <person name="Wong G.K."/>
            <person name="Chow B.Y."/>
        </authorList>
    </citation>
    <scope>NUCLEOTIDE SEQUENCE</scope>
    <source>
        <strain evidence="9">SGTW_2007645</strain>
    </source>
</reference>
<dbReference type="PROSITE" id="PS50112">
    <property type="entry name" value="PAS"/>
    <property type="match status" value="2"/>
</dbReference>
<evidence type="ECO:0000256" key="1">
    <source>
        <dbReference type="ARBA" id="ARBA00022543"/>
    </source>
</evidence>
<keyword evidence="6" id="KW-0675">Receptor</keyword>
<dbReference type="PANTHER" id="PTHR47429">
    <property type="entry name" value="PROTEIN TWIN LOV 1"/>
    <property type="match status" value="1"/>
</dbReference>
<evidence type="ECO:0000256" key="5">
    <source>
        <dbReference type="ARBA" id="ARBA00022991"/>
    </source>
</evidence>
<dbReference type="CDD" id="cd00130">
    <property type="entry name" value="PAS"/>
    <property type="match status" value="2"/>
</dbReference>
<keyword evidence="2" id="KW-0716">Sensory transduction</keyword>
<feature type="domain" description="PAC" evidence="8">
    <location>
        <begin position="344"/>
        <end position="398"/>
    </location>
</feature>
<sequence>MCSQLSGQPIDESLDKPYSVAVREALEQIECNFVITDPHLPDNPIVYASSGFLKMTGFTQGEVLGRNCRFLQGPHTNRRTVLEIGNAIREEKSCQVTILNYRKDGTYFWNLFHMAPLFSEDDGRVIHFVGVQTPIIEGFQLSGYINNATSRQLKGYPAYIGNGLFTHKSNGSASIGAVSNTILFFNSCRREMLPGALVDYGYPGLYNSFVGSNRGSEEQQTCEAKESDKQKGAISIRSVLSQLICFSKYTGKNVSDISCALADPFRGAHISSSLSIALTRIQQSLVLTNPYLPDMPIVYASDMFLELTGYSRDEVLGHNCRFLQGPGTDQAAVAQIRQSIEAEQICTVRILNYRKDQKPFWNLLHTAPVRDAFGKVAFYVGVQLDVTSIDLDENQDNDTIAHINQLGAIGAVRVAVRMQGARPSQEGGSK</sequence>
<dbReference type="InterPro" id="IPR001610">
    <property type="entry name" value="PAC"/>
</dbReference>
<dbReference type="InterPro" id="IPR000700">
    <property type="entry name" value="PAS-assoc_C"/>
</dbReference>
<evidence type="ECO:0000256" key="3">
    <source>
        <dbReference type="ARBA" id="ARBA00022630"/>
    </source>
</evidence>
<keyword evidence="1" id="KW-0600">Photoreceptor protein</keyword>
<accession>A0A126X1H0</accession>
<dbReference type="Gene3D" id="3.30.450.20">
    <property type="entry name" value="PAS domain"/>
    <property type="match status" value="2"/>
</dbReference>
<dbReference type="SUPFAM" id="SSF55785">
    <property type="entry name" value="PYP-like sensor domain (PAS domain)"/>
    <property type="match status" value="2"/>
</dbReference>
<organism evidence="9">
    <name type="scientific">Ginkgo biloba</name>
    <name type="common">Ginkgo</name>
    <name type="synonym">Maidenhair tree</name>
    <dbReference type="NCBI Taxonomy" id="3311"/>
    <lineage>
        <taxon>Eukaryota</taxon>
        <taxon>Viridiplantae</taxon>
        <taxon>Streptophyta</taxon>
        <taxon>Embryophyta</taxon>
        <taxon>Tracheophyta</taxon>
        <taxon>Spermatophyta</taxon>
        <taxon>Ginkgoidae</taxon>
        <taxon>Ginkgoales</taxon>
        <taxon>Ginkgoaceae</taxon>
        <taxon>Ginkgo</taxon>
    </lineage>
</organism>
<dbReference type="SMART" id="SM00086">
    <property type="entry name" value="PAC"/>
    <property type="match status" value="2"/>
</dbReference>
<evidence type="ECO:0000313" key="9">
    <source>
        <dbReference type="EMBL" id="AML78566.1"/>
    </source>
</evidence>
<evidence type="ECO:0000259" key="7">
    <source>
        <dbReference type="PROSITE" id="PS50112"/>
    </source>
</evidence>
<dbReference type="AlphaFoldDB" id="A0A126X1H0"/>
<dbReference type="GO" id="GO:0005634">
    <property type="term" value="C:nucleus"/>
    <property type="evidence" value="ECO:0007669"/>
    <property type="project" value="TreeGrafter"/>
</dbReference>
<feature type="domain" description="PAS" evidence="7">
    <location>
        <begin position="18"/>
        <end position="67"/>
    </location>
</feature>
<evidence type="ECO:0000256" key="2">
    <source>
        <dbReference type="ARBA" id="ARBA00022606"/>
    </source>
</evidence>
<dbReference type="GO" id="GO:0009637">
    <property type="term" value="P:response to blue light"/>
    <property type="evidence" value="ECO:0007669"/>
    <property type="project" value="UniProtKB-ARBA"/>
</dbReference>
<dbReference type="InterPro" id="IPR035965">
    <property type="entry name" value="PAS-like_dom_sf"/>
</dbReference>
<keyword evidence="3" id="KW-0285">Flavoprotein</keyword>
<proteinExistence type="evidence at transcript level"/>
<keyword evidence="5" id="KW-0157">Chromophore</keyword>
<dbReference type="EMBL" id="KU700876">
    <property type="protein sequence ID" value="AML78566.1"/>
    <property type="molecule type" value="mRNA"/>
</dbReference>
<dbReference type="GO" id="GO:0009881">
    <property type="term" value="F:photoreceptor activity"/>
    <property type="evidence" value="ECO:0007669"/>
    <property type="project" value="UniProtKB-KW"/>
</dbReference>
<dbReference type="SMART" id="SM00091">
    <property type="entry name" value="PAS"/>
    <property type="match status" value="2"/>
</dbReference>
<evidence type="ECO:0000259" key="8">
    <source>
        <dbReference type="PROSITE" id="PS50113"/>
    </source>
</evidence>
<name>A0A126X1H0_GINBI</name>
<dbReference type="InterPro" id="IPR000014">
    <property type="entry name" value="PAS"/>
</dbReference>